<protein>
    <submittedName>
        <fullName evidence="2">Uncharacterized protein</fullName>
    </submittedName>
</protein>
<dbReference type="STRING" id="1220535.IMCC14465_05140"/>
<reference evidence="2 3" key="1">
    <citation type="journal article" date="2012" name="J. Bacteriol.">
        <title>Genome Sequence of Strain IMCC14465, Isolated from the East Sea, Belonging to the PS1 Clade of Alphaproteobacteria.</title>
        <authorList>
            <person name="Yang S.J."/>
            <person name="Kang I."/>
            <person name="Cho J.C."/>
        </authorList>
    </citation>
    <scope>NUCLEOTIDE SEQUENCE [LARGE SCALE GENOMIC DNA]</scope>
    <source>
        <strain evidence="2 3">IMCC14465</strain>
    </source>
</reference>
<name>J9A6Y7_9PROT</name>
<keyword evidence="1" id="KW-0732">Signal</keyword>
<accession>J9A6Y7</accession>
<sequence length="174" mass="20087">MNSTYHFLKIIFIFLTVNACTVSASQFERFYSPEKVVNTQDFYWDATYDNLNYRLIAIEMPNGTLFADKFGNSLFFDGWSIHSIVGFGDFDGEYEFQETDIGRLEFNDENSFILGNSCGEWREDRSDNGLIYTQSCGTKEKFINKIVVDSGGGVMQIQQFLEPFNKLMTLKKQN</sequence>
<keyword evidence="3" id="KW-1185">Reference proteome</keyword>
<dbReference type="Proteomes" id="UP000004836">
    <property type="component" value="Unassembled WGS sequence"/>
</dbReference>
<proteinExistence type="predicted"/>
<feature type="chain" id="PRO_5003821119" evidence="1">
    <location>
        <begin position="20"/>
        <end position="174"/>
    </location>
</feature>
<evidence type="ECO:0000313" key="3">
    <source>
        <dbReference type="Proteomes" id="UP000004836"/>
    </source>
</evidence>
<feature type="signal peptide" evidence="1">
    <location>
        <begin position="1"/>
        <end position="19"/>
    </location>
</feature>
<gene>
    <name evidence="2" type="ORF">IMCC14465_05140</name>
</gene>
<comment type="caution">
    <text evidence="2">The sequence shown here is derived from an EMBL/GenBank/DDBJ whole genome shotgun (WGS) entry which is preliminary data.</text>
</comment>
<evidence type="ECO:0000256" key="1">
    <source>
        <dbReference type="SAM" id="SignalP"/>
    </source>
</evidence>
<dbReference type="EMBL" id="ALYF01000002">
    <property type="protein sequence ID" value="EJW22120.1"/>
    <property type="molecule type" value="Genomic_DNA"/>
</dbReference>
<dbReference type="OrthoDB" id="5737462at2"/>
<dbReference type="AlphaFoldDB" id="J9A6Y7"/>
<organism evidence="2 3">
    <name type="scientific">alpha proteobacterium IMCC14465</name>
    <dbReference type="NCBI Taxonomy" id="1220535"/>
    <lineage>
        <taxon>Bacteria</taxon>
        <taxon>Pseudomonadati</taxon>
        <taxon>Pseudomonadota</taxon>
        <taxon>Alphaproteobacteria</taxon>
        <taxon>PS1 clade</taxon>
    </lineage>
</organism>
<evidence type="ECO:0000313" key="2">
    <source>
        <dbReference type="EMBL" id="EJW22120.1"/>
    </source>
</evidence>